<protein>
    <submittedName>
        <fullName evidence="1">Uncharacterized protein</fullName>
    </submittedName>
</protein>
<sequence length="74" mass="8282">MVFFCRSNLEEYYNTVAGNLVETNPRPPSGRPFLSSVTLPLTGKLNQLSNLQFYAPSSFQIFSEAFMNLASQIS</sequence>
<dbReference type="AlphaFoldDB" id="A0A200R9M7"/>
<comment type="caution">
    <text evidence="1">The sequence shown here is derived from an EMBL/GenBank/DDBJ whole genome shotgun (WGS) entry which is preliminary data.</text>
</comment>
<proteinExistence type="predicted"/>
<evidence type="ECO:0000313" key="1">
    <source>
        <dbReference type="EMBL" id="OVA19353.1"/>
    </source>
</evidence>
<evidence type="ECO:0000313" key="2">
    <source>
        <dbReference type="Proteomes" id="UP000195402"/>
    </source>
</evidence>
<keyword evidence="2" id="KW-1185">Reference proteome</keyword>
<gene>
    <name evidence="1" type="ORF">BVC80_1531g1</name>
</gene>
<accession>A0A200R9M7</accession>
<dbReference type="EMBL" id="MVGT01000206">
    <property type="protein sequence ID" value="OVA19353.1"/>
    <property type="molecule type" value="Genomic_DNA"/>
</dbReference>
<dbReference type="Proteomes" id="UP000195402">
    <property type="component" value="Unassembled WGS sequence"/>
</dbReference>
<organism evidence="1 2">
    <name type="scientific">Macleaya cordata</name>
    <name type="common">Five-seeded plume-poppy</name>
    <name type="synonym">Bocconia cordata</name>
    <dbReference type="NCBI Taxonomy" id="56857"/>
    <lineage>
        <taxon>Eukaryota</taxon>
        <taxon>Viridiplantae</taxon>
        <taxon>Streptophyta</taxon>
        <taxon>Embryophyta</taxon>
        <taxon>Tracheophyta</taxon>
        <taxon>Spermatophyta</taxon>
        <taxon>Magnoliopsida</taxon>
        <taxon>Ranunculales</taxon>
        <taxon>Papaveraceae</taxon>
        <taxon>Papaveroideae</taxon>
        <taxon>Macleaya</taxon>
    </lineage>
</organism>
<name>A0A200R9M7_MACCD</name>
<reference evidence="1 2" key="1">
    <citation type="journal article" date="2017" name="Mol. Plant">
        <title>The Genome of Medicinal Plant Macleaya cordata Provides New Insights into Benzylisoquinoline Alkaloids Metabolism.</title>
        <authorList>
            <person name="Liu X."/>
            <person name="Liu Y."/>
            <person name="Huang P."/>
            <person name="Ma Y."/>
            <person name="Qing Z."/>
            <person name="Tang Q."/>
            <person name="Cao H."/>
            <person name="Cheng P."/>
            <person name="Zheng Y."/>
            <person name="Yuan Z."/>
            <person name="Zhou Y."/>
            <person name="Liu J."/>
            <person name="Tang Z."/>
            <person name="Zhuo Y."/>
            <person name="Zhang Y."/>
            <person name="Yu L."/>
            <person name="Huang J."/>
            <person name="Yang P."/>
            <person name="Peng Q."/>
            <person name="Zhang J."/>
            <person name="Jiang W."/>
            <person name="Zhang Z."/>
            <person name="Lin K."/>
            <person name="Ro D.K."/>
            <person name="Chen X."/>
            <person name="Xiong X."/>
            <person name="Shang Y."/>
            <person name="Huang S."/>
            <person name="Zeng J."/>
        </authorList>
    </citation>
    <scope>NUCLEOTIDE SEQUENCE [LARGE SCALE GENOMIC DNA]</scope>
    <source>
        <strain evidence="2">cv. BLH2017</strain>
        <tissue evidence="1">Root</tissue>
    </source>
</reference>
<dbReference type="InParanoid" id="A0A200R9M7"/>